<dbReference type="KEGG" id="awo:Awo_c27760"/>
<evidence type="ECO:0000256" key="3">
    <source>
        <dbReference type="ARBA" id="ARBA00023163"/>
    </source>
</evidence>
<evidence type="ECO:0000256" key="2">
    <source>
        <dbReference type="ARBA" id="ARBA00023125"/>
    </source>
</evidence>
<feature type="domain" description="HTH araC/xylS-type" evidence="4">
    <location>
        <begin position="163"/>
        <end position="269"/>
    </location>
</feature>
<evidence type="ECO:0000259" key="4">
    <source>
        <dbReference type="PROSITE" id="PS01124"/>
    </source>
</evidence>
<name>H6LG51_ACEWD</name>
<dbReference type="AlphaFoldDB" id="H6LG51"/>
<organism evidence="5 6">
    <name type="scientific">Acetobacterium woodii (strain ATCC 29683 / DSM 1030 / JCM 2381 / KCTC 1655 / WB1)</name>
    <dbReference type="NCBI Taxonomy" id="931626"/>
    <lineage>
        <taxon>Bacteria</taxon>
        <taxon>Bacillati</taxon>
        <taxon>Bacillota</taxon>
        <taxon>Clostridia</taxon>
        <taxon>Eubacteriales</taxon>
        <taxon>Eubacteriaceae</taxon>
        <taxon>Acetobacterium</taxon>
    </lineage>
</organism>
<evidence type="ECO:0000313" key="6">
    <source>
        <dbReference type="Proteomes" id="UP000007177"/>
    </source>
</evidence>
<protein>
    <recommendedName>
        <fullName evidence="4">HTH araC/xylS-type domain-containing protein</fullName>
    </recommendedName>
</protein>
<keyword evidence="3" id="KW-0804">Transcription</keyword>
<sequence length="282" mass="33064">MPMNSNQNNFIVSPKQPYFVMATSRYYKAVVMNYGISHFYCFNNDIIGNSMIAVPDGCIDILFCCDEKEPYANICGTVLQPRVIPNKRNYYFGIRFLPGLTLTAKQTVMSDFVENEIPFLEVIEDQELFEKITTSRDFNYQIQEFMKMYMVLYQKSLASDKHLDLKNFMLKRINETAGQIKVNELAEQAGYSVRYINKVFTKEFGLPPKVFCKLMRFQYLLSNLNNFDKNIFDANLAQLSIELGYYDQSHMIRDFYELTNTTPGKYIHSLKEKEYNKRLIVL</sequence>
<dbReference type="PROSITE" id="PS01124">
    <property type="entry name" value="HTH_ARAC_FAMILY_2"/>
    <property type="match status" value="1"/>
</dbReference>
<dbReference type="PANTHER" id="PTHR46796:SF13">
    <property type="entry name" value="HTH-TYPE TRANSCRIPTIONAL ACTIVATOR RHAS"/>
    <property type="match status" value="1"/>
</dbReference>
<dbReference type="Pfam" id="PF12833">
    <property type="entry name" value="HTH_18"/>
    <property type="match status" value="1"/>
</dbReference>
<dbReference type="SMART" id="SM00342">
    <property type="entry name" value="HTH_ARAC"/>
    <property type="match status" value="1"/>
</dbReference>
<evidence type="ECO:0000313" key="5">
    <source>
        <dbReference type="EMBL" id="AFA49527.1"/>
    </source>
</evidence>
<dbReference type="GO" id="GO:0043565">
    <property type="term" value="F:sequence-specific DNA binding"/>
    <property type="evidence" value="ECO:0007669"/>
    <property type="project" value="InterPro"/>
</dbReference>
<dbReference type="HOGENOM" id="CLU_066193_1_0_9"/>
<dbReference type="Gene3D" id="1.10.10.60">
    <property type="entry name" value="Homeodomain-like"/>
    <property type="match status" value="1"/>
</dbReference>
<dbReference type="Proteomes" id="UP000007177">
    <property type="component" value="Chromosome"/>
</dbReference>
<keyword evidence="1" id="KW-0805">Transcription regulation</keyword>
<keyword evidence="2" id="KW-0238">DNA-binding</keyword>
<dbReference type="EMBL" id="CP002987">
    <property type="protein sequence ID" value="AFA49527.1"/>
    <property type="molecule type" value="Genomic_DNA"/>
</dbReference>
<proteinExistence type="predicted"/>
<dbReference type="eggNOG" id="COG2207">
    <property type="taxonomic scope" value="Bacteria"/>
</dbReference>
<reference evidence="6" key="1">
    <citation type="submission" date="2011-07" db="EMBL/GenBank/DDBJ databases">
        <title>Complete genome sequence of Acetobacterium woodii.</title>
        <authorList>
            <person name="Poehlein A."/>
            <person name="Schmidt S."/>
            <person name="Kaster A.-K."/>
            <person name="Goenrich M."/>
            <person name="Vollmers J."/>
            <person name="Thuermer A."/>
            <person name="Gottschalk G."/>
            <person name="Thauer R.K."/>
            <person name="Daniel R."/>
            <person name="Mueller V."/>
        </authorList>
    </citation>
    <scope>NUCLEOTIDE SEQUENCE [LARGE SCALE GENOMIC DNA]</scope>
    <source>
        <strain evidence="6">ATCC 29683 / DSM 1030 / JCM 2381 / KCTC 1655 / WB1</strain>
    </source>
</reference>
<dbReference type="InterPro" id="IPR018060">
    <property type="entry name" value="HTH_AraC"/>
</dbReference>
<evidence type="ECO:0000256" key="1">
    <source>
        <dbReference type="ARBA" id="ARBA00023015"/>
    </source>
</evidence>
<dbReference type="InterPro" id="IPR050204">
    <property type="entry name" value="AraC_XylS_family_regulators"/>
</dbReference>
<dbReference type="PANTHER" id="PTHR46796">
    <property type="entry name" value="HTH-TYPE TRANSCRIPTIONAL ACTIVATOR RHAS-RELATED"/>
    <property type="match status" value="1"/>
</dbReference>
<dbReference type="GO" id="GO:0003700">
    <property type="term" value="F:DNA-binding transcription factor activity"/>
    <property type="evidence" value="ECO:0007669"/>
    <property type="project" value="InterPro"/>
</dbReference>
<keyword evidence="6" id="KW-1185">Reference proteome</keyword>
<reference evidence="5 6" key="2">
    <citation type="journal article" date="2012" name="PLoS ONE">
        <title>An ancient pathway combining carbon dioxide fixation with the generation and utilization of a sodium ion gradient for ATP synthesis.</title>
        <authorList>
            <person name="Poehlein A."/>
            <person name="Schmidt S."/>
            <person name="Kaster A.K."/>
            <person name="Goenrich M."/>
            <person name="Vollmers J."/>
            <person name="Thurmer A."/>
            <person name="Bertsch J."/>
            <person name="Schuchmann K."/>
            <person name="Voigt B."/>
            <person name="Hecker M."/>
            <person name="Daniel R."/>
            <person name="Thauer R.K."/>
            <person name="Gottschalk G."/>
            <person name="Muller V."/>
        </authorList>
    </citation>
    <scope>NUCLEOTIDE SEQUENCE [LARGE SCALE GENOMIC DNA]</scope>
    <source>
        <strain evidence="6">ATCC 29683 / DSM 1030 / JCM 2381 / KCTC 1655 / WB1</strain>
    </source>
</reference>
<dbReference type="STRING" id="931626.Awo_c27760"/>
<gene>
    <name evidence="5" type="ordered locus">Awo_c27760</name>
</gene>
<accession>H6LG51</accession>